<dbReference type="RefSeq" id="WP_002702389.1">
    <property type="nucleotide sequence ID" value="NZ_AGRW01000031.1"/>
</dbReference>
<comment type="cofactor">
    <cofactor evidence="5">
        <name>Mg(2+)</name>
        <dbReference type="ChEBI" id="CHEBI:18420"/>
    </cofactor>
</comment>
<organism evidence="6 7">
    <name type="scientific">Treponema saccharophilum DSM 2985</name>
    <dbReference type="NCBI Taxonomy" id="907348"/>
    <lineage>
        <taxon>Bacteria</taxon>
        <taxon>Pseudomonadati</taxon>
        <taxon>Spirochaetota</taxon>
        <taxon>Spirochaetia</taxon>
        <taxon>Spirochaetales</taxon>
        <taxon>Treponemataceae</taxon>
        <taxon>Treponema</taxon>
    </lineage>
</organism>
<evidence type="ECO:0000313" key="6">
    <source>
        <dbReference type="EMBL" id="EIC02821.1"/>
    </source>
</evidence>
<keyword evidence="5" id="KW-0460">Magnesium</keyword>
<comment type="caution">
    <text evidence="6">The sequence shown here is derived from an EMBL/GenBank/DDBJ whole genome shotgun (WGS) entry which is preliminary data.</text>
</comment>
<feature type="binding site" evidence="4">
    <location>
        <position position="63"/>
    </location>
    <ligand>
        <name>substrate</name>
    </ligand>
</feature>
<feature type="binding site" evidence="4">
    <location>
        <begin position="148"/>
        <end position="156"/>
    </location>
    <ligand>
        <name>ATP</name>
        <dbReference type="ChEBI" id="CHEBI:30616"/>
    </ligand>
</feature>
<dbReference type="Gene3D" id="3.40.50.10420">
    <property type="entry name" value="NagB/RpiA/CoA transferase-like"/>
    <property type="match status" value="1"/>
</dbReference>
<feature type="binding site" evidence="4">
    <location>
        <begin position="11"/>
        <end position="15"/>
    </location>
    <ligand>
        <name>ATP</name>
        <dbReference type="ChEBI" id="CHEBI:30616"/>
    </ligand>
</feature>
<dbReference type="PIRSF" id="PIRSF006806">
    <property type="entry name" value="FTHF_cligase"/>
    <property type="match status" value="1"/>
</dbReference>
<dbReference type="GO" id="GO:0030272">
    <property type="term" value="F:5-formyltetrahydrofolate cyclo-ligase activity"/>
    <property type="evidence" value="ECO:0007669"/>
    <property type="project" value="UniProtKB-EC"/>
</dbReference>
<dbReference type="GO" id="GO:0009396">
    <property type="term" value="P:folic acid-containing compound biosynthetic process"/>
    <property type="evidence" value="ECO:0007669"/>
    <property type="project" value="TreeGrafter"/>
</dbReference>
<dbReference type="EC" id="6.3.3.2" evidence="5"/>
<name>H7EHX8_9SPIR</name>
<evidence type="ECO:0000256" key="3">
    <source>
        <dbReference type="ARBA" id="ARBA00022840"/>
    </source>
</evidence>
<evidence type="ECO:0000256" key="5">
    <source>
        <dbReference type="RuleBase" id="RU361279"/>
    </source>
</evidence>
<keyword evidence="5" id="KW-0479">Metal-binding</keyword>
<evidence type="ECO:0000256" key="1">
    <source>
        <dbReference type="ARBA" id="ARBA00010638"/>
    </source>
</evidence>
<dbReference type="GO" id="GO:0035999">
    <property type="term" value="P:tetrahydrofolate interconversion"/>
    <property type="evidence" value="ECO:0007669"/>
    <property type="project" value="TreeGrafter"/>
</dbReference>
<dbReference type="PANTHER" id="PTHR23407:SF1">
    <property type="entry name" value="5-FORMYLTETRAHYDROFOLATE CYCLO-LIGASE"/>
    <property type="match status" value="1"/>
</dbReference>
<proteinExistence type="inferred from homology"/>
<keyword evidence="3 4" id="KW-0067">ATP-binding</keyword>
<keyword evidence="2 4" id="KW-0547">Nucleotide-binding</keyword>
<protein>
    <recommendedName>
        <fullName evidence="5">5-formyltetrahydrofolate cyclo-ligase</fullName>
        <ecNumber evidence="5">6.3.3.2</ecNumber>
    </recommendedName>
</protein>
<dbReference type="OrthoDB" id="9801938at2"/>
<comment type="similarity">
    <text evidence="1 5">Belongs to the 5-formyltetrahydrofolate cyclo-ligase family.</text>
</comment>
<sequence>MVPADSFSDGKRALRKEMRRAVSVFVSENDADAVSAGICRRLVSSREFASADIVLSFVGGPLEIRTDVLNETALSSGKTLALPKVVGEGIMEFRVVSPTVPLSAQLSSGAFGICEPVDGLPVLSFAGLSGKNVLVVVPGVAFGRDGTRCGHGKGFYDRYLSALAEKIPAARAVGLCLPCQVVESVPSSPLDVPVSGVFF</sequence>
<reference evidence="6 7" key="1">
    <citation type="submission" date="2011-09" db="EMBL/GenBank/DDBJ databases">
        <title>The draft genome of Treponema saccharophilum DSM 2985.</title>
        <authorList>
            <consortium name="US DOE Joint Genome Institute (JGI-PGF)"/>
            <person name="Lucas S."/>
            <person name="Copeland A."/>
            <person name="Lapidus A."/>
            <person name="Glavina del Rio T."/>
            <person name="Dalin E."/>
            <person name="Tice H."/>
            <person name="Bruce D."/>
            <person name="Goodwin L."/>
            <person name="Pitluck S."/>
            <person name="Peters L."/>
            <person name="Kyrpides N."/>
            <person name="Mavromatis K."/>
            <person name="Ivanova N."/>
            <person name="Markowitz V."/>
            <person name="Cheng J.-F."/>
            <person name="Hugenholtz P."/>
            <person name="Woyke T."/>
            <person name="Wu D."/>
            <person name="Gronow S."/>
            <person name="Wellnitz S."/>
            <person name="Brambilla E."/>
            <person name="Klenk H.-P."/>
            <person name="Eisen J.A."/>
        </authorList>
    </citation>
    <scope>NUCLEOTIDE SEQUENCE [LARGE SCALE GENOMIC DNA]</scope>
    <source>
        <strain evidence="6 7">DSM 2985</strain>
    </source>
</reference>
<dbReference type="GO" id="GO:0046872">
    <property type="term" value="F:metal ion binding"/>
    <property type="evidence" value="ECO:0007669"/>
    <property type="project" value="UniProtKB-KW"/>
</dbReference>
<dbReference type="NCBIfam" id="TIGR02727">
    <property type="entry name" value="MTHFS_bact"/>
    <property type="match status" value="1"/>
</dbReference>
<dbReference type="Proteomes" id="UP000003571">
    <property type="component" value="Unassembled WGS sequence"/>
</dbReference>
<evidence type="ECO:0000256" key="4">
    <source>
        <dbReference type="PIRSR" id="PIRSR006806-1"/>
    </source>
</evidence>
<keyword evidence="7" id="KW-1185">Reference proteome</keyword>
<dbReference type="Pfam" id="PF01812">
    <property type="entry name" value="5-FTHF_cyc-lig"/>
    <property type="match status" value="1"/>
</dbReference>
<dbReference type="EMBL" id="AGRW01000031">
    <property type="protein sequence ID" value="EIC02821.1"/>
    <property type="molecule type" value="Genomic_DNA"/>
</dbReference>
<evidence type="ECO:0000256" key="2">
    <source>
        <dbReference type="ARBA" id="ARBA00022741"/>
    </source>
</evidence>
<dbReference type="eggNOG" id="COG0212">
    <property type="taxonomic scope" value="Bacteria"/>
</dbReference>
<dbReference type="AlphaFoldDB" id="H7EHX8"/>
<dbReference type="SUPFAM" id="SSF100950">
    <property type="entry name" value="NagB/RpiA/CoA transferase-like"/>
    <property type="match status" value="1"/>
</dbReference>
<feature type="binding site" evidence="4">
    <location>
        <position position="58"/>
    </location>
    <ligand>
        <name>substrate</name>
    </ligand>
</feature>
<accession>H7EHX8</accession>
<dbReference type="STRING" id="907348.TresaDRAFT_2344"/>
<keyword evidence="6" id="KW-0436">Ligase</keyword>
<dbReference type="PANTHER" id="PTHR23407">
    <property type="entry name" value="ATPASE INHIBITOR/5-FORMYLTETRAHYDROFOLATE CYCLO-LIGASE"/>
    <property type="match status" value="1"/>
</dbReference>
<dbReference type="InterPro" id="IPR037171">
    <property type="entry name" value="NagB/RpiA_transferase-like"/>
</dbReference>
<gene>
    <name evidence="6" type="ORF">TresaDRAFT_2344</name>
</gene>
<dbReference type="InterPro" id="IPR024185">
    <property type="entry name" value="FTHF_cligase-like_sf"/>
</dbReference>
<dbReference type="GO" id="GO:0005524">
    <property type="term" value="F:ATP binding"/>
    <property type="evidence" value="ECO:0007669"/>
    <property type="project" value="UniProtKB-KW"/>
</dbReference>
<dbReference type="InterPro" id="IPR002698">
    <property type="entry name" value="FTHF_cligase"/>
</dbReference>
<comment type="catalytic activity">
    <reaction evidence="5">
        <text>(6S)-5-formyl-5,6,7,8-tetrahydrofolate + ATP = (6R)-5,10-methenyltetrahydrofolate + ADP + phosphate</text>
        <dbReference type="Rhea" id="RHEA:10488"/>
        <dbReference type="ChEBI" id="CHEBI:30616"/>
        <dbReference type="ChEBI" id="CHEBI:43474"/>
        <dbReference type="ChEBI" id="CHEBI:57455"/>
        <dbReference type="ChEBI" id="CHEBI:57457"/>
        <dbReference type="ChEBI" id="CHEBI:456216"/>
        <dbReference type="EC" id="6.3.3.2"/>
    </reaction>
</comment>
<evidence type="ECO:0000313" key="7">
    <source>
        <dbReference type="Proteomes" id="UP000003571"/>
    </source>
</evidence>
<dbReference type="PATRIC" id="fig|907348.3.peg.410"/>